<dbReference type="AlphaFoldDB" id="A0A1B9I0B2"/>
<organism evidence="4">
    <name type="scientific">Kwoniella pini CBS 10737</name>
    <dbReference type="NCBI Taxonomy" id="1296096"/>
    <lineage>
        <taxon>Eukaryota</taxon>
        <taxon>Fungi</taxon>
        <taxon>Dikarya</taxon>
        <taxon>Basidiomycota</taxon>
        <taxon>Agaricomycotina</taxon>
        <taxon>Tremellomycetes</taxon>
        <taxon>Tremellales</taxon>
        <taxon>Cryptococcaceae</taxon>
        <taxon>Kwoniella</taxon>
    </lineage>
</organism>
<keyword evidence="3" id="KW-0472">Membrane</keyword>
<feature type="transmembrane region" description="Helical" evidence="3">
    <location>
        <begin position="204"/>
        <end position="226"/>
    </location>
</feature>
<keyword evidence="3" id="KW-1133">Transmembrane helix</keyword>
<dbReference type="EMBL" id="CP144526">
    <property type="protein sequence ID" value="WWC71852.1"/>
    <property type="molecule type" value="Genomic_DNA"/>
</dbReference>
<feature type="compositionally biased region" description="Polar residues" evidence="2">
    <location>
        <begin position="350"/>
        <end position="359"/>
    </location>
</feature>
<feature type="compositionally biased region" description="Acidic residues" evidence="2">
    <location>
        <begin position="603"/>
        <end position="614"/>
    </location>
</feature>
<reference evidence="5" key="2">
    <citation type="submission" date="2013-07" db="EMBL/GenBank/DDBJ databases">
        <authorList>
            <consortium name="The Broad Institute Genome Sequencing Platform"/>
            <person name="Cuomo C."/>
            <person name="Litvintseva A."/>
            <person name="Chen Y."/>
            <person name="Heitman J."/>
            <person name="Sun S."/>
            <person name="Springer D."/>
            <person name="Dromer F."/>
            <person name="Young S.K."/>
            <person name="Zeng Q."/>
            <person name="Gargeya S."/>
            <person name="Fitzgerald M."/>
            <person name="Abouelleil A."/>
            <person name="Alvarado L."/>
            <person name="Berlin A.M."/>
            <person name="Chapman S.B."/>
            <person name="Dewar J."/>
            <person name="Goldberg J."/>
            <person name="Griggs A."/>
            <person name="Gujja S."/>
            <person name="Hansen M."/>
            <person name="Howarth C."/>
            <person name="Imamovic A."/>
            <person name="Larimer J."/>
            <person name="McCowan C."/>
            <person name="Murphy C."/>
            <person name="Pearson M."/>
            <person name="Priest M."/>
            <person name="Roberts A."/>
            <person name="Saif S."/>
            <person name="Shea T."/>
            <person name="Sykes S."/>
            <person name="Wortman J."/>
            <person name="Nusbaum C."/>
            <person name="Birren B."/>
        </authorList>
    </citation>
    <scope>NUCLEOTIDE SEQUENCE</scope>
    <source>
        <strain evidence="5">CBS 10737</strain>
    </source>
</reference>
<keyword evidence="3" id="KW-0812">Transmembrane</keyword>
<dbReference type="Proteomes" id="UP000094020">
    <property type="component" value="Chromosome 8"/>
</dbReference>
<feature type="coiled-coil region" evidence="1">
    <location>
        <begin position="227"/>
        <end position="261"/>
    </location>
</feature>
<feature type="compositionally biased region" description="Basic and acidic residues" evidence="2">
    <location>
        <begin position="555"/>
        <end position="574"/>
    </location>
</feature>
<dbReference type="RefSeq" id="XP_019010163.1">
    <property type="nucleotide sequence ID" value="XM_019156361.1"/>
</dbReference>
<feature type="compositionally biased region" description="Low complexity" evidence="2">
    <location>
        <begin position="74"/>
        <end position="96"/>
    </location>
</feature>
<keyword evidence="6" id="KW-1185">Reference proteome</keyword>
<keyword evidence="1" id="KW-0175">Coiled coil</keyword>
<feature type="region of interest" description="Disordered" evidence="2">
    <location>
        <begin position="281"/>
        <end position="362"/>
    </location>
</feature>
<evidence type="ECO:0000256" key="1">
    <source>
        <dbReference type="SAM" id="Coils"/>
    </source>
</evidence>
<reference evidence="5" key="4">
    <citation type="submission" date="2024-02" db="EMBL/GenBank/DDBJ databases">
        <title>Comparative genomics of Cryptococcus and Kwoniella reveals pathogenesis evolution and contrasting modes of karyotype evolution via chromosome fusion or intercentromeric recombination.</title>
        <authorList>
            <person name="Coelho M.A."/>
            <person name="David-Palma M."/>
            <person name="Shea T."/>
            <person name="Bowers K."/>
            <person name="McGinley-Smith S."/>
            <person name="Mohammad A.W."/>
            <person name="Gnirke A."/>
            <person name="Yurkov A.M."/>
            <person name="Nowrousian M."/>
            <person name="Sun S."/>
            <person name="Cuomo C.A."/>
            <person name="Heitman J."/>
        </authorList>
    </citation>
    <scope>NUCLEOTIDE SEQUENCE</scope>
    <source>
        <strain evidence="5">CBS 10737</strain>
    </source>
</reference>
<feature type="region of interest" description="Disordered" evidence="2">
    <location>
        <begin position="56"/>
        <end position="188"/>
    </location>
</feature>
<evidence type="ECO:0000256" key="2">
    <source>
        <dbReference type="SAM" id="MobiDB-lite"/>
    </source>
</evidence>
<dbReference type="OrthoDB" id="2576390at2759"/>
<feature type="compositionally biased region" description="Polar residues" evidence="2">
    <location>
        <begin position="56"/>
        <end position="73"/>
    </location>
</feature>
<feature type="compositionally biased region" description="Low complexity" evidence="2">
    <location>
        <begin position="161"/>
        <end position="188"/>
    </location>
</feature>
<dbReference type="KEGG" id="kpin:30173000"/>
<evidence type="ECO:0000313" key="5">
    <source>
        <dbReference type="EMBL" id="WWC71852.1"/>
    </source>
</evidence>
<gene>
    <name evidence="4" type="ORF">I206_04631</name>
    <name evidence="5" type="ORF">I206_105811</name>
</gene>
<name>A0A1B9I0B2_9TREE</name>
<feature type="region of interest" description="Disordered" evidence="2">
    <location>
        <begin position="730"/>
        <end position="756"/>
    </location>
</feature>
<feature type="compositionally biased region" description="Polar residues" evidence="2">
    <location>
        <begin position="97"/>
        <end position="120"/>
    </location>
</feature>
<evidence type="ECO:0000313" key="6">
    <source>
        <dbReference type="Proteomes" id="UP000094020"/>
    </source>
</evidence>
<feature type="coiled-coil region" evidence="1">
    <location>
        <begin position="386"/>
        <end position="431"/>
    </location>
</feature>
<feature type="compositionally biased region" description="Polar residues" evidence="2">
    <location>
        <begin position="137"/>
        <end position="160"/>
    </location>
</feature>
<feature type="compositionally biased region" description="Basic residues" evidence="2">
    <location>
        <begin position="299"/>
        <end position="317"/>
    </location>
</feature>
<evidence type="ECO:0000313" key="4">
    <source>
        <dbReference type="EMBL" id="OCF48944.1"/>
    </source>
</evidence>
<protein>
    <submittedName>
        <fullName evidence="4">Uncharacterized protein</fullName>
    </submittedName>
</protein>
<sequence length="756" mass="85651">MAPIIKIRRAQPPYSIIPILSNNQNAIKHNVYIASTQTQTDVDSNHNIIKSQIEYSSSPHTQNQIRQLSLDNSTPTRSSQPATSATTRRTANPTTTDLDPNTSQRQAQSIRTTRSDNPTAVANLDIGSSSSTKTSTANSNDQQETPDSSSSFTRTTTIHPSATSSSANTTTRTTQNVRVNSDSSSTESEGSILAQAVATSNISWWQLLAIIICGILALSVGSWLFFRSRQRKRYKRKEKKKQDLEDKLKEKESIKRELELMKTFKHNKRLKGKNEKYFTDSDSDDYSEDYSDDETIPKRSGKYRKRKKDRKSKRRRRYDSEEEEDDESIYERELSREKEKMTPKSAFSFRPSSNKSKSALNRKKSFRDSVFSTYNSMKKSAIKLKYVEAKVKLEKQLEQEEILEKERKEKILKANEEIKIFNNANRELEERQNTLKVFNDINQNQQIGREWEEPKETIQNQWSNNNDGIDSNQQIENQNWVNINDKPRGKLLIPPMPRQQSTKTHSAEIPTAALLPYHSNRSRDNSFDGEISNLLGNPKSSSSSSSASESLNDGVKAKKPDNEPKEMSKQDKRKVVMPIQPSISITKPEASHQRGKSKAYVDVDSDSSDEEEDYYPSQLQVKKKSSQSNFIESTMGLSKSFNNDQKVESKKGYTNPFSTNSDWLSKSGPVQTSPTEMDFNFNSRMNENHSSSIPNITHPNDNPVMSRLNLFGSSTNTAGSVSLRGKGSLGYGLQSGSRENTIGGGNKWANRLRERK</sequence>
<proteinExistence type="predicted"/>
<dbReference type="STRING" id="1296096.A0A1B9I0B2"/>
<dbReference type="EMBL" id="KI894012">
    <property type="protein sequence ID" value="OCF48944.1"/>
    <property type="molecule type" value="Genomic_DNA"/>
</dbReference>
<evidence type="ECO:0000256" key="3">
    <source>
        <dbReference type="SAM" id="Phobius"/>
    </source>
</evidence>
<dbReference type="GeneID" id="30173000"/>
<reference evidence="4" key="3">
    <citation type="submission" date="2016-07" db="EMBL/GenBank/DDBJ databases">
        <title>Evolution of pathogenesis and genome organization in the Tremellales.</title>
        <authorList>
            <person name="Cuomo C."/>
            <person name="Litvintseva A."/>
            <person name="Heitman J."/>
            <person name="Chen Y."/>
            <person name="Sun S."/>
            <person name="Springer D."/>
            <person name="Dromer F."/>
            <person name="Young S."/>
            <person name="Zeng Q."/>
            <person name="Chapman S."/>
            <person name="Gujja S."/>
            <person name="Saif S."/>
            <person name="Birren B."/>
        </authorList>
    </citation>
    <scope>NUCLEOTIDE SEQUENCE</scope>
    <source>
        <strain evidence="4">CBS 10737</strain>
    </source>
</reference>
<accession>A0A1B9I0B2</accession>
<feature type="compositionally biased region" description="Low complexity" evidence="2">
    <location>
        <begin position="540"/>
        <end position="550"/>
    </location>
</feature>
<feature type="compositionally biased region" description="Basic and acidic residues" evidence="2">
    <location>
        <begin position="329"/>
        <end position="342"/>
    </location>
</feature>
<reference evidence="4" key="1">
    <citation type="submission" date="2013-07" db="EMBL/GenBank/DDBJ databases">
        <title>The Genome Sequence of Cryptococcus pinus CBS10737.</title>
        <authorList>
            <consortium name="The Broad Institute Genome Sequencing Platform"/>
            <person name="Cuomo C."/>
            <person name="Litvintseva A."/>
            <person name="Chen Y."/>
            <person name="Heitman J."/>
            <person name="Sun S."/>
            <person name="Springer D."/>
            <person name="Dromer F."/>
            <person name="Young S.K."/>
            <person name="Zeng Q."/>
            <person name="Gargeya S."/>
            <person name="Fitzgerald M."/>
            <person name="Abouelleil A."/>
            <person name="Alvarado L."/>
            <person name="Berlin A.M."/>
            <person name="Chapman S.B."/>
            <person name="Dewar J."/>
            <person name="Goldberg J."/>
            <person name="Griggs A."/>
            <person name="Gujja S."/>
            <person name="Hansen M."/>
            <person name="Howarth C."/>
            <person name="Imamovic A."/>
            <person name="Larimer J."/>
            <person name="McCowan C."/>
            <person name="Murphy C."/>
            <person name="Pearson M."/>
            <person name="Priest M."/>
            <person name="Roberts A."/>
            <person name="Saif S."/>
            <person name="Shea T."/>
            <person name="Sykes S."/>
            <person name="Wortman J."/>
            <person name="Nusbaum C."/>
            <person name="Birren B."/>
        </authorList>
    </citation>
    <scope>NUCLEOTIDE SEQUENCE [LARGE SCALE GENOMIC DNA]</scope>
    <source>
        <strain evidence="4">CBS 10737</strain>
    </source>
</reference>
<feature type="region of interest" description="Disordered" evidence="2">
    <location>
        <begin position="486"/>
        <end position="621"/>
    </location>
</feature>
<feature type="compositionally biased region" description="Acidic residues" evidence="2">
    <location>
        <begin position="281"/>
        <end position="294"/>
    </location>
</feature>